<feature type="compositionally biased region" description="Polar residues" evidence="10">
    <location>
        <begin position="115"/>
        <end position="126"/>
    </location>
</feature>
<dbReference type="InterPro" id="IPR027093">
    <property type="entry name" value="EAF_fam"/>
</dbReference>
<feature type="compositionally biased region" description="Low complexity" evidence="10">
    <location>
        <begin position="160"/>
        <end position="177"/>
    </location>
</feature>
<dbReference type="AlphaFoldDB" id="A0AAV6UNH5"/>
<keyword evidence="7" id="KW-0804">Transcription</keyword>
<evidence type="ECO:0000256" key="8">
    <source>
        <dbReference type="ARBA" id="ARBA00023242"/>
    </source>
</evidence>
<dbReference type="GO" id="GO:0032783">
    <property type="term" value="C:super elongation complex"/>
    <property type="evidence" value="ECO:0007669"/>
    <property type="project" value="InterPro"/>
</dbReference>
<proteinExistence type="inferred from homology"/>
<evidence type="ECO:0000256" key="3">
    <source>
        <dbReference type="ARBA" id="ARBA00021452"/>
    </source>
</evidence>
<dbReference type="InterPro" id="IPR019194">
    <property type="entry name" value="Tscrpt_elong_fac_Eaf_N"/>
</dbReference>
<protein>
    <recommendedName>
        <fullName evidence="3">Ell-associated factor Eaf</fullName>
    </recommendedName>
</protein>
<keyword evidence="13" id="KW-1185">Reference proteome</keyword>
<evidence type="ECO:0000259" key="11">
    <source>
        <dbReference type="Pfam" id="PF09816"/>
    </source>
</evidence>
<dbReference type="Proteomes" id="UP000827092">
    <property type="component" value="Unassembled WGS sequence"/>
</dbReference>
<name>A0AAV6UNH5_9ARAC</name>
<evidence type="ECO:0000256" key="4">
    <source>
        <dbReference type="ARBA" id="ARBA00022553"/>
    </source>
</evidence>
<evidence type="ECO:0000313" key="12">
    <source>
        <dbReference type="EMBL" id="KAG8185313.1"/>
    </source>
</evidence>
<comment type="subcellular location">
    <subcellularLocation>
        <location evidence="1">Nucleus</location>
    </subcellularLocation>
</comment>
<comment type="function">
    <text evidence="9">Promotes transcriptional elongation by Su(Tpl)/ELL. Essential for development.</text>
</comment>
<evidence type="ECO:0000256" key="10">
    <source>
        <dbReference type="SAM" id="MobiDB-lite"/>
    </source>
</evidence>
<dbReference type="Pfam" id="PF09816">
    <property type="entry name" value="EAF"/>
    <property type="match status" value="1"/>
</dbReference>
<dbReference type="PANTHER" id="PTHR15970:SF2">
    <property type="entry name" value="ELL-ASSOCIATED FACTOR EAF"/>
    <property type="match status" value="1"/>
</dbReference>
<accession>A0AAV6UNH5</accession>
<keyword evidence="5" id="KW-0805">Transcription regulation</keyword>
<gene>
    <name evidence="12" type="ORF">JTE90_013004</name>
</gene>
<sequence>MANKLGLSNEVKELKIGKTFGRGEGAFHTFRYDFMPASLDTTKRAILDVGESHQVTVTVPHIEGSGTANTVFKGSKKPYQKECVLIIDHATGEITLEKLSYNVQLKKTRAEGSSKVRSSTPTEPNFSTKKSPQKLSPQQKSSSTMGRSSPIQKSSPMPKSPVFSQPSPNSNSNHSMPCLNSLSKPTFIPDAPTVHIADEEMIDAPEVGVLSSSSSEASSGSGDSSSSDNEDMPDPPMQPPINFPNSCVESPKKKEPANSHFTSSNLSMPMANSMPSMPTANSLPSMPKFSLLSEDLKLSESDSDSDD</sequence>
<keyword evidence="4" id="KW-0597">Phosphoprotein</keyword>
<comment type="caution">
    <text evidence="12">The sequence shown here is derived from an EMBL/GenBank/DDBJ whole genome shotgun (WGS) entry which is preliminary data.</text>
</comment>
<feature type="compositionally biased region" description="Low complexity" evidence="10">
    <location>
        <begin position="263"/>
        <end position="278"/>
    </location>
</feature>
<evidence type="ECO:0000256" key="5">
    <source>
        <dbReference type="ARBA" id="ARBA00023015"/>
    </source>
</evidence>
<evidence type="ECO:0000256" key="9">
    <source>
        <dbReference type="ARBA" id="ARBA00025617"/>
    </source>
</evidence>
<dbReference type="GO" id="GO:0003711">
    <property type="term" value="F:transcription elongation factor activity"/>
    <property type="evidence" value="ECO:0007669"/>
    <property type="project" value="TreeGrafter"/>
</dbReference>
<organism evidence="12 13">
    <name type="scientific">Oedothorax gibbosus</name>
    <dbReference type="NCBI Taxonomy" id="931172"/>
    <lineage>
        <taxon>Eukaryota</taxon>
        <taxon>Metazoa</taxon>
        <taxon>Ecdysozoa</taxon>
        <taxon>Arthropoda</taxon>
        <taxon>Chelicerata</taxon>
        <taxon>Arachnida</taxon>
        <taxon>Araneae</taxon>
        <taxon>Araneomorphae</taxon>
        <taxon>Entelegynae</taxon>
        <taxon>Araneoidea</taxon>
        <taxon>Linyphiidae</taxon>
        <taxon>Erigoninae</taxon>
        <taxon>Oedothorax</taxon>
    </lineage>
</organism>
<keyword evidence="8" id="KW-0539">Nucleus</keyword>
<reference evidence="12 13" key="1">
    <citation type="journal article" date="2022" name="Nat. Ecol. Evol.">
        <title>A masculinizing supergene underlies an exaggerated male reproductive morph in a spider.</title>
        <authorList>
            <person name="Hendrickx F."/>
            <person name="De Corte Z."/>
            <person name="Sonet G."/>
            <person name="Van Belleghem S.M."/>
            <person name="Kostlbacher S."/>
            <person name="Vangestel C."/>
        </authorList>
    </citation>
    <scope>NUCLEOTIDE SEQUENCE [LARGE SCALE GENOMIC DNA]</scope>
    <source>
        <strain evidence="12">W744_W776</strain>
    </source>
</reference>
<feature type="region of interest" description="Disordered" evidence="10">
    <location>
        <begin position="108"/>
        <end position="183"/>
    </location>
</feature>
<dbReference type="GO" id="GO:0006368">
    <property type="term" value="P:transcription elongation by RNA polymerase II"/>
    <property type="evidence" value="ECO:0007669"/>
    <property type="project" value="InterPro"/>
</dbReference>
<comment type="similarity">
    <text evidence="2">Belongs to the EAF family.</text>
</comment>
<keyword evidence="6" id="KW-0010">Activator</keyword>
<evidence type="ECO:0000256" key="1">
    <source>
        <dbReference type="ARBA" id="ARBA00004123"/>
    </source>
</evidence>
<feature type="compositionally biased region" description="Polar residues" evidence="10">
    <location>
        <begin position="145"/>
        <end position="157"/>
    </location>
</feature>
<evidence type="ECO:0000256" key="6">
    <source>
        <dbReference type="ARBA" id="ARBA00023159"/>
    </source>
</evidence>
<feature type="region of interest" description="Disordered" evidence="10">
    <location>
        <begin position="199"/>
        <end position="307"/>
    </location>
</feature>
<evidence type="ECO:0000256" key="2">
    <source>
        <dbReference type="ARBA" id="ARBA00007798"/>
    </source>
</evidence>
<feature type="domain" description="Transcription elongation factor Eaf N-terminal" evidence="11">
    <location>
        <begin position="13"/>
        <end position="110"/>
    </location>
</feature>
<dbReference type="PANTHER" id="PTHR15970">
    <property type="entry name" value="ELL-ASSOCIATED FACTOR EAF"/>
    <property type="match status" value="1"/>
</dbReference>
<dbReference type="EMBL" id="JAFNEN010000340">
    <property type="protein sequence ID" value="KAG8185313.1"/>
    <property type="molecule type" value="Genomic_DNA"/>
</dbReference>
<evidence type="ECO:0000313" key="13">
    <source>
        <dbReference type="Proteomes" id="UP000827092"/>
    </source>
</evidence>
<feature type="compositionally biased region" description="Low complexity" evidence="10">
    <location>
        <begin position="127"/>
        <end position="144"/>
    </location>
</feature>
<feature type="compositionally biased region" description="Low complexity" evidence="10">
    <location>
        <begin position="211"/>
        <end position="227"/>
    </location>
</feature>
<evidence type="ECO:0000256" key="7">
    <source>
        <dbReference type="ARBA" id="ARBA00023163"/>
    </source>
</evidence>